<dbReference type="Gene3D" id="3.40.630.30">
    <property type="match status" value="1"/>
</dbReference>
<keyword evidence="3" id="KW-1185">Reference proteome</keyword>
<evidence type="ECO:0000313" key="2">
    <source>
        <dbReference type="EMBL" id="QDG53956.1"/>
    </source>
</evidence>
<dbReference type="Pfam" id="PF00583">
    <property type="entry name" value="Acetyltransf_1"/>
    <property type="match status" value="1"/>
</dbReference>
<proteinExistence type="predicted"/>
<dbReference type="InterPro" id="IPR000182">
    <property type="entry name" value="GNAT_dom"/>
</dbReference>
<keyword evidence="2" id="KW-0808">Transferase</keyword>
<dbReference type="AlphaFoldDB" id="A0A4Y6Q053"/>
<reference evidence="2 3" key="1">
    <citation type="submission" date="2019-06" db="EMBL/GenBank/DDBJ databases">
        <title>Persicimonas caeni gen. nov., sp. nov., a predatory bacterium isolated from solar saltern.</title>
        <authorList>
            <person name="Wang S."/>
        </authorList>
    </citation>
    <scope>NUCLEOTIDE SEQUENCE [LARGE SCALE GENOMIC DNA]</scope>
    <source>
        <strain evidence="2 3">YN101</strain>
    </source>
</reference>
<dbReference type="GO" id="GO:0016747">
    <property type="term" value="F:acyltransferase activity, transferring groups other than amino-acyl groups"/>
    <property type="evidence" value="ECO:0007669"/>
    <property type="project" value="InterPro"/>
</dbReference>
<gene>
    <name evidence="2" type="ORF">FIV42_25400</name>
</gene>
<name>A0A4Y6Q053_PERCE</name>
<evidence type="ECO:0000259" key="1">
    <source>
        <dbReference type="PROSITE" id="PS51186"/>
    </source>
</evidence>
<dbReference type="SUPFAM" id="SSF55729">
    <property type="entry name" value="Acyl-CoA N-acyltransferases (Nat)"/>
    <property type="match status" value="1"/>
</dbReference>
<protein>
    <submittedName>
        <fullName evidence="2">GNAT family N-acetyltransferase</fullName>
    </submittedName>
</protein>
<sequence length="266" mass="29691">MKPTPLDNILETATADCFWVPPHVQVVEREAIKYTHSPQPSVGYNRVVRVRPNVEPPEVLLEEVLDAHEGGSSRWHINPMGDNPRLRRALTDAGYAPGHRHFAYGIRTDAYDRKPASDIEVHQVASVDDLRALYEIRADVFGRNPDLSNEDLAREVDACTGPERRVARFLAYRKGELAGACGLTFFDELSFGLVWAGGVLEAHRGHGVYTALLAARARAAKQRGIEWLGLYAREETSAPIVAAQGFERHGYLDYFERESTSLRAEA</sequence>
<dbReference type="PROSITE" id="PS51186">
    <property type="entry name" value="GNAT"/>
    <property type="match status" value="1"/>
</dbReference>
<dbReference type="EMBL" id="CP041186">
    <property type="protein sequence ID" value="QDG53956.1"/>
    <property type="molecule type" value="Genomic_DNA"/>
</dbReference>
<organism evidence="2 3">
    <name type="scientific">Persicimonas caeni</name>
    <dbReference type="NCBI Taxonomy" id="2292766"/>
    <lineage>
        <taxon>Bacteria</taxon>
        <taxon>Deltaproteobacteria</taxon>
        <taxon>Bradymonadales</taxon>
        <taxon>Bradymonadaceae</taxon>
        <taxon>Persicimonas</taxon>
    </lineage>
</organism>
<evidence type="ECO:0000313" key="3">
    <source>
        <dbReference type="Proteomes" id="UP000315995"/>
    </source>
</evidence>
<dbReference type="InterPro" id="IPR016181">
    <property type="entry name" value="Acyl_CoA_acyltransferase"/>
</dbReference>
<feature type="domain" description="N-acetyltransferase" evidence="1">
    <location>
        <begin position="119"/>
        <end position="266"/>
    </location>
</feature>
<dbReference type="RefSeq" id="WP_141200406.1">
    <property type="nucleotide sequence ID" value="NZ_CP041186.1"/>
</dbReference>
<dbReference type="Proteomes" id="UP000315995">
    <property type="component" value="Chromosome"/>
</dbReference>
<accession>A0A5B8YEB7</accession>
<accession>A0A4Y6Q053</accession>
<dbReference type="OrthoDB" id="164800at2"/>